<feature type="compositionally biased region" description="Polar residues" evidence="1">
    <location>
        <begin position="40"/>
        <end position="49"/>
    </location>
</feature>
<evidence type="ECO:0000256" key="1">
    <source>
        <dbReference type="SAM" id="MobiDB-lite"/>
    </source>
</evidence>
<evidence type="ECO:0000313" key="4">
    <source>
        <dbReference type="EMBL" id="MFI9106687.1"/>
    </source>
</evidence>
<name>A0ABW8CJQ9_9ACTN</name>
<feature type="compositionally biased region" description="Low complexity" evidence="1">
    <location>
        <begin position="50"/>
        <end position="77"/>
    </location>
</feature>
<dbReference type="EMBL" id="JBITYG010000022">
    <property type="protein sequence ID" value="MFI9106687.1"/>
    <property type="molecule type" value="Genomic_DNA"/>
</dbReference>
<evidence type="ECO:0000259" key="3">
    <source>
        <dbReference type="Pfam" id="PF14016"/>
    </source>
</evidence>
<feature type="signal peptide" evidence="2">
    <location>
        <begin position="1"/>
        <end position="29"/>
    </location>
</feature>
<accession>A0ABW8CJQ9</accession>
<organism evidence="4 5">
    <name type="scientific">Streptomyces fildesensis</name>
    <dbReference type="NCBI Taxonomy" id="375757"/>
    <lineage>
        <taxon>Bacteria</taxon>
        <taxon>Bacillati</taxon>
        <taxon>Actinomycetota</taxon>
        <taxon>Actinomycetes</taxon>
        <taxon>Kitasatosporales</taxon>
        <taxon>Streptomycetaceae</taxon>
        <taxon>Streptomyces</taxon>
    </lineage>
</organism>
<feature type="region of interest" description="Disordered" evidence="1">
    <location>
        <begin position="38"/>
        <end position="112"/>
    </location>
</feature>
<dbReference type="Proteomes" id="UP001614394">
    <property type="component" value="Unassembled WGS sequence"/>
</dbReference>
<keyword evidence="5" id="KW-1185">Reference proteome</keyword>
<dbReference type="PROSITE" id="PS51257">
    <property type="entry name" value="PROKAR_LIPOPROTEIN"/>
    <property type="match status" value="1"/>
</dbReference>
<dbReference type="RefSeq" id="WP_399658392.1">
    <property type="nucleotide sequence ID" value="NZ_JBITYG010000022.1"/>
</dbReference>
<sequence length="243" mass="24354">MSGIRTRGIRLATAAATVALAALSLTACGDGGTGVRAETGGTSHAGSTVPTGSASAPGPSASPSVANPASSQAPGTSGPAGSGGPKPTTRHTNPGAPDPAGKPVTCESSNTKTVAAPLNRPVNHMLLTVTNTGSKTCYLYAYPALRFTGAQAVPPVIDDSHPQAVVTLNPGQSGYALVNLSAADGSGTNGYTAKTLAVYFYDRSGTQNVGAAAHPSLPAKGLYIDNTLKTTYWQQTMDDALNW</sequence>
<reference evidence="4 5" key="1">
    <citation type="submission" date="2024-10" db="EMBL/GenBank/DDBJ databases">
        <title>The Natural Products Discovery Center: Release of the First 8490 Sequenced Strains for Exploring Actinobacteria Biosynthetic Diversity.</title>
        <authorList>
            <person name="Kalkreuter E."/>
            <person name="Kautsar S.A."/>
            <person name="Yang D."/>
            <person name="Bader C.D."/>
            <person name="Teijaro C.N."/>
            <person name="Fluegel L."/>
            <person name="Davis C.M."/>
            <person name="Simpson J.R."/>
            <person name="Lauterbach L."/>
            <person name="Steele A.D."/>
            <person name="Gui C."/>
            <person name="Meng S."/>
            <person name="Li G."/>
            <person name="Viehrig K."/>
            <person name="Ye F."/>
            <person name="Su P."/>
            <person name="Kiefer A.F."/>
            <person name="Nichols A."/>
            <person name="Cepeda A.J."/>
            <person name="Yan W."/>
            <person name="Fan B."/>
            <person name="Jiang Y."/>
            <person name="Adhikari A."/>
            <person name="Zheng C.-J."/>
            <person name="Schuster L."/>
            <person name="Cowan T.M."/>
            <person name="Smanski M.J."/>
            <person name="Chevrette M.G."/>
            <person name="De Carvalho L.P.S."/>
            <person name="Shen B."/>
        </authorList>
    </citation>
    <scope>NUCLEOTIDE SEQUENCE [LARGE SCALE GENOMIC DNA]</scope>
    <source>
        <strain evidence="4 5">NPDC053399</strain>
    </source>
</reference>
<evidence type="ECO:0000313" key="5">
    <source>
        <dbReference type="Proteomes" id="UP001614394"/>
    </source>
</evidence>
<proteinExistence type="predicted"/>
<dbReference type="InterPro" id="IPR025326">
    <property type="entry name" value="DUF4232"/>
</dbReference>
<gene>
    <name evidence="4" type="ORF">ACIGXA_39955</name>
</gene>
<comment type="caution">
    <text evidence="4">The sequence shown here is derived from an EMBL/GenBank/DDBJ whole genome shotgun (WGS) entry which is preliminary data.</text>
</comment>
<evidence type="ECO:0000256" key="2">
    <source>
        <dbReference type="SAM" id="SignalP"/>
    </source>
</evidence>
<feature type="domain" description="DUF4232" evidence="3">
    <location>
        <begin position="106"/>
        <end position="234"/>
    </location>
</feature>
<protein>
    <submittedName>
        <fullName evidence="4">DUF4232 domain-containing protein</fullName>
    </submittedName>
</protein>
<feature type="chain" id="PRO_5045066064" evidence="2">
    <location>
        <begin position="30"/>
        <end position="243"/>
    </location>
</feature>
<dbReference type="Pfam" id="PF14016">
    <property type="entry name" value="DUF4232"/>
    <property type="match status" value="1"/>
</dbReference>
<keyword evidence="2" id="KW-0732">Signal</keyword>